<dbReference type="InterPro" id="IPR036508">
    <property type="entry name" value="Chitin-bd_dom_sf"/>
</dbReference>
<name>A0AAQ4QV29_GASAC</name>
<feature type="signal peptide" evidence="10">
    <location>
        <begin position="1"/>
        <end position="21"/>
    </location>
</feature>
<proteinExistence type="inferred from homology"/>
<dbReference type="InterPro" id="IPR001579">
    <property type="entry name" value="Glyco_hydro_18_chit_AS"/>
</dbReference>
<dbReference type="SUPFAM" id="SSF51445">
    <property type="entry name" value="(Trans)glycosidases"/>
    <property type="match status" value="1"/>
</dbReference>
<evidence type="ECO:0000256" key="10">
    <source>
        <dbReference type="SAM" id="SignalP"/>
    </source>
</evidence>
<evidence type="ECO:0000256" key="8">
    <source>
        <dbReference type="ARBA" id="ARBA00023295"/>
    </source>
</evidence>
<dbReference type="Gene3D" id="2.170.140.10">
    <property type="entry name" value="Chitin binding domain"/>
    <property type="match status" value="1"/>
</dbReference>
<dbReference type="GO" id="GO:0008061">
    <property type="term" value="F:chitin binding"/>
    <property type="evidence" value="ECO:0007669"/>
    <property type="project" value="UniProtKB-KW"/>
</dbReference>
<reference evidence="13" key="3">
    <citation type="submission" date="2025-09" db="UniProtKB">
        <authorList>
            <consortium name="Ensembl"/>
        </authorList>
    </citation>
    <scope>IDENTIFICATION</scope>
</reference>
<evidence type="ECO:0000256" key="7">
    <source>
        <dbReference type="ARBA" id="ARBA00023157"/>
    </source>
</evidence>
<dbReference type="FunFam" id="3.10.50.10:FF:000001">
    <property type="entry name" value="Chitinase 3-like 1"/>
    <property type="match status" value="1"/>
</dbReference>
<keyword evidence="7" id="KW-1015">Disulfide bond</keyword>
<dbReference type="PANTHER" id="PTHR11177:SF332">
    <property type="entry name" value="CHITINASE"/>
    <property type="match status" value="1"/>
</dbReference>
<dbReference type="SUPFAM" id="SSF57625">
    <property type="entry name" value="Invertebrate chitin-binding proteins"/>
    <property type="match status" value="1"/>
</dbReference>
<dbReference type="InterPro" id="IPR002557">
    <property type="entry name" value="Chitin-bd_dom"/>
</dbReference>
<feature type="domain" description="Chitin-binding type-2" evidence="11">
    <location>
        <begin position="406"/>
        <end position="459"/>
    </location>
</feature>
<dbReference type="GO" id="GO:0008843">
    <property type="term" value="F:endochitinase activity"/>
    <property type="evidence" value="ECO:0007669"/>
    <property type="project" value="UniProtKB-EC"/>
</dbReference>
<feature type="chain" id="PRO_5042950182" description="chitinase" evidence="10">
    <location>
        <begin position="22"/>
        <end position="459"/>
    </location>
</feature>
<evidence type="ECO:0000259" key="11">
    <source>
        <dbReference type="PROSITE" id="PS50940"/>
    </source>
</evidence>
<reference evidence="13" key="2">
    <citation type="submission" date="2025-08" db="UniProtKB">
        <authorList>
            <consortium name="Ensembl"/>
        </authorList>
    </citation>
    <scope>IDENTIFICATION</scope>
</reference>
<evidence type="ECO:0000313" key="13">
    <source>
        <dbReference type="Ensembl" id="ENSGACP00000055165.1"/>
    </source>
</evidence>
<dbReference type="SUPFAM" id="SSF54556">
    <property type="entry name" value="Chitinase insertion domain"/>
    <property type="match status" value="1"/>
</dbReference>
<reference evidence="13 14" key="1">
    <citation type="journal article" date="2021" name="G3 (Bethesda)">
        <title>Improved contiguity of the threespine stickleback genome using long-read sequencing.</title>
        <authorList>
            <person name="Nath S."/>
            <person name="Shaw D.E."/>
            <person name="White M.A."/>
        </authorList>
    </citation>
    <scope>NUCLEOTIDE SEQUENCE [LARGE SCALE GENOMIC DNA]</scope>
    <source>
        <strain evidence="13 14">Lake Benthic</strain>
    </source>
</reference>
<dbReference type="Proteomes" id="UP000007635">
    <property type="component" value="Chromosome XVII"/>
</dbReference>
<dbReference type="InterPro" id="IPR001223">
    <property type="entry name" value="Glyco_hydro18_cat"/>
</dbReference>
<dbReference type="Gene3D" id="3.20.20.80">
    <property type="entry name" value="Glycosidases"/>
    <property type="match status" value="1"/>
</dbReference>
<keyword evidence="9" id="KW-0624">Polysaccharide degradation</keyword>
<dbReference type="GO" id="GO:0006032">
    <property type="term" value="P:chitin catabolic process"/>
    <property type="evidence" value="ECO:0007669"/>
    <property type="project" value="UniProtKB-KW"/>
</dbReference>
<keyword evidence="8" id="KW-0326">Glycosidase</keyword>
<keyword evidence="4" id="KW-0147">Chitin-binding</keyword>
<dbReference type="Pfam" id="PF00704">
    <property type="entry name" value="Glyco_hydro_18"/>
    <property type="match status" value="1"/>
</dbReference>
<sequence length="459" mass="50433">EIFLSVCAALGVLLGLHMASSNKLVCHMTNWAQYRPSSAKFTPDNVDPFLCTHVIYALAGINSFNQITAIEWNDADQYIRLNNLKNVNPALKTLLTVGGTVNGLSPFVAMVARPEGRATFIKSAISFLRTHKFDGLNLDWEYPGENGSAPTDRERFTLLVTELAKAFQDEAKEERKTQLLLSANVASLRPTIDRAYEVNKIAGSLDFINVMTYDYHGHWEKTTGHNSPVYRSSADSGSASDRNINSSISHWLALGAPAEKLLLGIPTYGRTFRLAGSANGLGAPSNGGADAGPYTRTKGMWAFYEICGFTSSAVNGWIAEQEVPYATFGSAWVGYDDERSISSKVSWMTANNLGGAHVWTLDMDDFPGHFCETGPYPLVNHLRMSMGFPPKPTTTKPPPTTRDPAKDFCLGRPDGLYENTANESTYFQCFRGNTYLHHCQAGLVFWDSCKCCDWPAAAN</sequence>
<dbReference type="InterPro" id="IPR017853">
    <property type="entry name" value="GH"/>
</dbReference>
<dbReference type="PROSITE" id="PS01095">
    <property type="entry name" value="GH18_1"/>
    <property type="match status" value="1"/>
</dbReference>
<keyword evidence="10" id="KW-0732">Signal</keyword>
<dbReference type="GO" id="GO:0000272">
    <property type="term" value="P:polysaccharide catabolic process"/>
    <property type="evidence" value="ECO:0007669"/>
    <property type="project" value="UniProtKB-KW"/>
</dbReference>
<keyword evidence="5" id="KW-0378">Hydrolase</keyword>
<evidence type="ECO:0000256" key="3">
    <source>
        <dbReference type="ARBA" id="ARBA00012729"/>
    </source>
</evidence>
<dbReference type="InterPro" id="IPR011583">
    <property type="entry name" value="Chitinase_II/V-like_cat"/>
</dbReference>
<protein>
    <recommendedName>
        <fullName evidence="3">chitinase</fullName>
        <ecNumber evidence="3">3.2.1.14</ecNumber>
    </recommendedName>
</protein>
<accession>A0AAQ4QV29</accession>
<dbReference type="Gene3D" id="3.10.50.10">
    <property type="match status" value="1"/>
</dbReference>
<feature type="domain" description="GH18" evidence="12">
    <location>
        <begin position="22"/>
        <end position="389"/>
    </location>
</feature>
<evidence type="ECO:0000256" key="2">
    <source>
        <dbReference type="ARBA" id="ARBA00009121"/>
    </source>
</evidence>
<dbReference type="FunFam" id="3.20.20.80:FF:000220">
    <property type="entry name" value="Chitotriosidase-1"/>
    <property type="match status" value="1"/>
</dbReference>
<evidence type="ECO:0000259" key="12">
    <source>
        <dbReference type="PROSITE" id="PS51910"/>
    </source>
</evidence>
<evidence type="ECO:0000256" key="6">
    <source>
        <dbReference type="ARBA" id="ARBA00023024"/>
    </source>
</evidence>
<comment type="catalytic activity">
    <reaction evidence="1">
        <text>Random endo-hydrolysis of N-acetyl-beta-D-glucosaminide (1-&gt;4)-beta-linkages in chitin and chitodextrins.</text>
        <dbReference type="EC" id="3.2.1.14"/>
    </reaction>
</comment>
<dbReference type="PROSITE" id="PS51910">
    <property type="entry name" value="GH18_2"/>
    <property type="match status" value="1"/>
</dbReference>
<dbReference type="EC" id="3.2.1.14" evidence="3"/>
<keyword evidence="6" id="KW-0146">Chitin degradation</keyword>
<evidence type="ECO:0000256" key="9">
    <source>
        <dbReference type="ARBA" id="ARBA00023326"/>
    </source>
</evidence>
<dbReference type="Ensembl" id="ENSGACT00000036149.1">
    <property type="protein sequence ID" value="ENSGACP00000055165.1"/>
    <property type="gene ID" value="ENSGACG00000011482.2"/>
</dbReference>
<evidence type="ECO:0000256" key="5">
    <source>
        <dbReference type="ARBA" id="ARBA00022801"/>
    </source>
</evidence>
<keyword evidence="14" id="KW-1185">Reference proteome</keyword>
<evidence type="ECO:0000256" key="1">
    <source>
        <dbReference type="ARBA" id="ARBA00000822"/>
    </source>
</evidence>
<dbReference type="SMART" id="SM00636">
    <property type="entry name" value="Glyco_18"/>
    <property type="match status" value="1"/>
</dbReference>
<dbReference type="PANTHER" id="PTHR11177">
    <property type="entry name" value="CHITINASE"/>
    <property type="match status" value="1"/>
</dbReference>
<evidence type="ECO:0000256" key="4">
    <source>
        <dbReference type="ARBA" id="ARBA00022669"/>
    </source>
</evidence>
<dbReference type="GeneTree" id="ENSGT00940000161149"/>
<keyword evidence="9" id="KW-0119">Carbohydrate metabolism</keyword>
<dbReference type="PROSITE" id="PS50940">
    <property type="entry name" value="CHIT_BIND_II"/>
    <property type="match status" value="1"/>
</dbReference>
<dbReference type="InterPro" id="IPR050314">
    <property type="entry name" value="Glycosyl_Hydrlase_18"/>
</dbReference>
<dbReference type="InterPro" id="IPR029070">
    <property type="entry name" value="Chitinase_insertion_sf"/>
</dbReference>
<dbReference type="Pfam" id="PF01607">
    <property type="entry name" value="CBM_14"/>
    <property type="match status" value="1"/>
</dbReference>
<dbReference type="FunFam" id="2.170.140.10:FF:000001">
    <property type="entry name" value="Acidic mammalian chitinase"/>
    <property type="match status" value="1"/>
</dbReference>
<comment type="similarity">
    <text evidence="2">Belongs to the glycosyl hydrolase 18 family. Chitinase class II subfamily.</text>
</comment>
<dbReference type="GO" id="GO:0005576">
    <property type="term" value="C:extracellular region"/>
    <property type="evidence" value="ECO:0007669"/>
    <property type="project" value="InterPro"/>
</dbReference>
<organism evidence="13 14">
    <name type="scientific">Gasterosteus aculeatus aculeatus</name>
    <name type="common">three-spined stickleback</name>
    <dbReference type="NCBI Taxonomy" id="481459"/>
    <lineage>
        <taxon>Eukaryota</taxon>
        <taxon>Metazoa</taxon>
        <taxon>Chordata</taxon>
        <taxon>Craniata</taxon>
        <taxon>Vertebrata</taxon>
        <taxon>Euteleostomi</taxon>
        <taxon>Actinopterygii</taxon>
        <taxon>Neopterygii</taxon>
        <taxon>Teleostei</taxon>
        <taxon>Neoteleostei</taxon>
        <taxon>Acanthomorphata</taxon>
        <taxon>Eupercaria</taxon>
        <taxon>Perciformes</taxon>
        <taxon>Cottioidei</taxon>
        <taxon>Gasterosteales</taxon>
        <taxon>Gasterosteidae</taxon>
        <taxon>Gasterosteus</taxon>
    </lineage>
</organism>
<dbReference type="CDD" id="cd02872">
    <property type="entry name" value="GH18_chitolectin_chitotriosidase"/>
    <property type="match status" value="1"/>
</dbReference>
<evidence type="ECO:0000313" key="14">
    <source>
        <dbReference type="Proteomes" id="UP000007635"/>
    </source>
</evidence>
<dbReference type="AlphaFoldDB" id="A0AAQ4QV29"/>